<evidence type="ECO:0000313" key="3">
    <source>
        <dbReference type="Proteomes" id="UP001066276"/>
    </source>
</evidence>
<sequence length="96" mass="10825">MQAAAQEVKDYGRKEHTMEEEEEEEEKEENFATCPELEGKENLLPLAKEPEVVMFSTGSAQEAVCLPITGLLGNWKKGKLQFVHSELRAKEEMAEA</sequence>
<feature type="compositionally biased region" description="Acidic residues" evidence="1">
    <location>
        <begin position="18"/>
        <end position="28"/>
    </location>
</feature>
<comment type="caution">
    <text evidence="2">The sequence shown here is derived from an EMBL/GenBank/DDBJ whole genome shotgun (WGS) entry which is preliminary data.</text>
</comment>
<organism evidence="2 3">
    <name type="scientific">Pleurodeles waltl</name>
    <name type="common">Iberian ribbed newt</name>
    <dbReference type="NCBI Taxonomy" id="8319"/>
    <lineage>
        <taxon>Eukaryota</taxon>
        <taxon>Metazoa</taxon>
        <taxon>Chordata</taxon>
        <taxon>Craniata</taxon>
        <taxon>Vertebrata</taxon>
        <taxon>Euteleostomi</taxon>
        <taxon>Amphibia</taxon>
        <taxon>Batrachia</taxon>
        <taxon>Caudata</taxon>
        <taxon>Salamandroidea</taxon>
        <taxon>Salamandridae</taxon>
        <taxon>Pleurodelinae</taxon>
        <taxon>Pleurodeles</taxon>
    </lineage>
</organism>
<protein>
    <submittedName>
        <fullName evidence="2">Uncharacterized protein</fullName>
    </submittedName>
</protein>
<feature type="region of interest" description="Disordered" evidence="1">
    <location>
        <begin position="1"/>
        <end position="34"/>
    </location>
</feature>
<dbReference type="EMBL" id="JANPWB010000001">
    <property type="protein sequence ID" value="KAJ1215745.1"/>
    <property type="molecule type" value="Genomic_DNA"/>
</dbReference>
<feature type="compositionally biased region" description="Basic and acidic residues" evidence="1">
    <location>
        <begin position="7"/>
        <end position="17"/>
    </location>
</feature>
<proteinExistence type="predicted"/>
<gene>
    <name evidence="2" type="ORF">NDU88_003353</name>
</gene>
<evidence type="ECO:0000256" key="1">
    <source>
        <dbReference type="SAM" id="MobiDB-lite"/>
    </source>
</evidence>
<keyword evidence="3" id="KW-1185">Reference proteome</keyword>
<name>A0AAV7WUL0_PLEWA</name>
<reference evidence="2" key="1">
    <citation type="journal article" date="2022" name="bioRxiv">
        <title>Sequencing and chromosome-scale assembly of the giantPleurodeles waltlgenome.</title>
        <authorList>
            <person name="Brown T."/>
            <person name="Elewa A."/>
            <person name="Iarovenko S."/>
            <person name="Subramanian E."/>
            <person name="Araus A.J."/>
            <person name="Petzold A."/>
            <person name="Susuki M."/>
            <person name="Suzuki K.-i.T."/>
            <person name="Hayashi T."/>
            <person name="Toyoda A."/>
            <person name="Oliveira C."/>
            <person name="Osipova E."/>
            <person name="Leigh N.D."/>
            <person name="Simon A."/>
            <person name="Yun M.H."/>
        </authorList>
    </citation>
    <scope>NUCLEOTIDE SEQUENCE</scope>
    <source>
        <strain evidence="2">20211129_DDA</strain>
        <tissue evidence="2">Liver</tissue>
    </source>
</reference>
<dbReference type="AlphaFoldDB" id="A0AAV7WUL0"/>
<accession>A0AAV7WUL0</accession>
<dbReference type="Proteomes" id="UP001066276">
    <property type="component" value="Chromosome 1_1"/>
</dbReference>
<evidence type="ECO:0000313" key="2">
    <source>
        <dbReference type="EMBL" id="KAJ1215745.1"/>
    </source>
</evidence>